<proteinExistence type="predicted"/>
<keyword evidence="2" id="KW-1185">Reference proteome</keyword>
<protein>
    <submittedName>
        <fullName evidence="1">Uncharacterized protein</fullName>
    </submittedName>
</protein>
<reference evidence="1 2" key="1">
    <citation type="submission" date="2016-07" db="EMBL/GenBank/DDBJ databases">
        <title>Multiple horizontal gene transfer events from other fungi enriched the ability of initially mycotrophic Trichoderma (Ascomycota) to feed on dead plant biomass.</title>
        <authorList>
            <consortium name="DOE Joint Genome Institute"/>
            <person name="Aerts A."/>
            <person name="Atanasova L."/>
            <person name="Chenthamara K."/>
            <person name="Zhang J."/>
            <person name="Grujic M."/>
            <person name="Henrissat B."/>
            <person name="Kuo A."/>
            <person name="Salamov A."/>
            <person name="Lipzen A."/>
            <person name="Labutti K."/>
            <person name="Barry K."/>
            <person name="Miao Y."/>
            <person name="Rahimi M.J."/>
            <person name="Shen Q."/>
            <person name="Grigoriev I.V."/>
            <person name="Kubicek C.P."/>
            <person name="Druzhinina I.S."/>
        </authorList>
    </citation>
    <scope>NUCLEOTIDE SEQUENCE [LARGE SCALE GENOMIC DNA]</scope>
    <source>
        <strain evidence="1 2">ATCC 18648</strain>
    </source>
</reference>
<dbReference type="Proteomes" id="UP000240760">
    <property type="component" value="Unassembled WGS sequence"/>
</dbReference>
<dbReference type="EMBL" id="KZ679140">
    <property type="protein sequence ID" value="PTB72653.1"/>
    <property type="molecule type" value="Genomic_DNA"/>
</dbReference>
<sequence>MHEGIGDRGKGDTFVQAFSCNAHCRSGLRWVSERLNDVLRIFTQAVFFEKASVDVSMEREASREGASHGGVIACLHSPATSCGSTEVYQPSGSCISKPSTQ</sequence>
<evidence type="ECO:0000313" key="2">
    <source>
        <dbReference type="Proteomes" id="UP000240760"/>
    </source>
</evidence>
<name>A0A2T4BTL1_TRILO</name>
<gene>
    <name evidence="1" type="ORF">M440DRAFT_1405088</name>
</gene>
<accession>A0A2T4BTL1</accession>
<evidence type="ECO:0000313" key="1">
    <source>
        <dbReference type="EMBL" id="PTB72653.1"/>
    </source>
</evidence>
<organism evidence="1 2">
    <name type="scientific">Trichoderma longibrachiatum ATCC 18648</name>
    <dbReference type="NCBI Taxonomy" id="983965"/>
    <lineage>
        <taxon>Eukaryota</taxon>
        <taxon>Fungi</taxon>
        <taxon>Dikarya</taxon>
        <taxon>Ascomycota</taxon>
        <taxon>Pezizomycotina</taxon>
        <taxon>Sordariomycetes</taxon>
        <taxon>Hypocreomycetidae</taxon>
        <taxon>Hypocreales</taxon>
        <taxon>Hypocreaceae</taxon>
        <taxon>Trichoderma</taxon>
    </lineage>
</organism>
<dbReference type="AlphaFoldDB" id="A0A2T4BTL1"/>